<keyword evidence="1" id="KW-0472">Membrane</keyword>
<feature type="transmembrane region" description="Helical" evidence="1">
    <location>
        <begin position="15"/>
        <end position="36"/>
    </location>
</feature>
<evidence type="ECO:0000313" key="3">
    <source>
        <dbReference type="Proteomes" id="UP001157379"/>
    </source>
</evidence>
<name>A0AAJ1PCB1_9BIFI</name>
<dbReference type="EMBL" id="JAOPMD010000036">
    <property type="protein sequence ID" value="MDH7900682.1"/>
    <property type="molecule type" value="Genomic_DNA"/>
</dbReference>
<keyword evidence="1" id="KW-1133">Transmembrane helix</keyword>
<dbReference type="RefSeq" id="WP_281108874.1">
    <property type="nucleotide sequence ID" value="NZ_JAOPMD010000036.1"/>
</dbReference>
<evidence type="ECO:0000313" key="2">
    <source>
        <dbReference type="EMBL" id="MDH7900682.1"/>
    </source>
</evidence>
<comment type="caution">
    <text evidence="2">The sequence shown here is derived from an EMBL/GenBank/DDBJ whole genome shotgun (WGS) entry which is preliminary data.</text>
</comment>
<feature type="transmembrane region" description="Helical" evidence="1">
    <location>
        <begin position="48"/>
        <end position="67"/>
    </location>
</feature>
<dbReference type="Proteomes" id="UP001157379">
    <property type="component" value="Unassembled WGS sequence"/>
</dbReference>
<gene>
    <name evidence="2" type="ORF">OB936_10885</name>
</gene>
<organism evidence="2 3">
    <name type="scientific">Bifidobacterium catenulatum subsp. kashiwanohense</name>
    <dbReference type="NCBI Taxonomy" id="630129"/>
    <lineage>
        <taxon>Bacteria</taxon>
        <taxon>Bacillati</taxon>
        <taxon>Actinomycetota</taxon>
        <taxon>Actinomycetes</taxon>
        <taxon>Bifidobacteriales</taxon>
        <taxon>Bifidobacteriaceae</taxon>
        <taxon>Bifidobacterium</taxon>
    </lineage>
</organism>
<protein>
    <submittedName>
        <fullName evidence="2">FhiA protein</fullName>
    </submittedName>
</protein>
<reference evidence="2" key="1">
    <citation type="journal article" date="2023" name="Gut Microbes">
        <title>Characterization of Bifidobacterium kashiwanohense that utilizes both milk- and plant-derived oligosaccharides.</title>
        <authorList>
            <person name="Orihara K."/>
            <person name="Yahagi K."/>
            <person name="Saito Y."/>
            <person name="Watanabe Y."/>
            <person name="Sasai T."/>
            <person name="Hara T."/>
            <person name="Tsukuda N."/>
            <person name="Oki K."/>
            <person name="Fujimoto J."/>
            <person name="Matsuki T."/>
        </authorList>
    </citation>
    <scope>NUCLEOTIDE SEQUENCE</scope>
    <source>
        <strain evidence="2">YIT 13057</strain>
    </source>
</reference>
<proteinExistence type="predicted"/>
<reference evidence="2" key="2">
    <citation type="submission" date="2023-04" db="EMBL/GenBank/DDBJ databases">
        <authorList>
            <person name="Orihara K."/>
        </authorList>
    </citation>
    <scope>NUCLEOTIDE SEQUENCE</scope>
    <source>
        <strain evidence="2">YIT 13057</strain>
    </source>
</reference>
<keyword evidence="1" id="KW-0812">Transmembrane</keyword>
<sequence length="81" mass="8713">MDALYVFVTTSLPKAGAQVAGLPLTLNLLLTAYVILRHPNRTLLMMQRFRGLAVAYGALFASGLPALSQGRMSLDMYGNGL</sequence>
<dbReference type="AlphaFoldDB" id="A0AAJ1PCB1"/>
<accession>A0AAJ1PCB1</accession>
<evidence type="ECO:0000256" key="1">
    <source>
        <dbReference type="SAM" id="Phobius"/>
    </source>
</evidence>